<dbReference type="Gene3D" id="1.10.443.10">
    <property type="entry name" value="Intergrase catalytic core"/>
    <property type="match status" value="1"/>
</dbReference>
<dbReference type="PANTHER" id="PTHR35617:SF3">
    <property type="entry name" value="CORE-BINDING (CB) DOMAIN-CONTAINING PROTEIN"/>
    <property type="match status" value="1"/>
</dbReference>
<feature type="compositionally biased region" description="Polar residues" evidence="2">
    <location>
        <begin position="383"/>
        <end position="393"/>
    </location>
</feature>
<feature type="compositionally biased region" description="Basic and acidic residues" evidence="2">
    <location>
        <begin position="395"/>
        <end position="404"/>
    </location>
</feature>
<sequence length="780" mass="86876">SAAVRTIAESAYFHQDPPPDIVMGESTGNPNFSLLGRSSDSRELEGTMFVEHGNSVLQANGSWIQDQAGEVNYDPDSINHAPGYGDKFARDDTQGTFFQDQGPQKRSRENNASRDGDFEMSGEFHWECTGHVYSPASWPIDVEEAPRAEEQLPLHDEIMDIECDPDRAGDPESTILGQSTEIVEWTLLPTGEPRTGDIHRCQRHGMGDRCGLPILLGIVESLGGVDAHQRQGIINNIVCTPAPECCRALGISLLRQYHDISLRQEVWWNDFSRVTEDRGEHMESLPGIEYPTSSYIRTINDEPRGRTEQTDCSDRMVIIGPCIRENHDPVRGTRCGPVRIEREQEGGNLLQLVPRKDIHRAERPRLQLGSLVQPLLLPPLESNRPSGSEGETGTTDDHSDHTAVENRNMVPGPLAIVNRSATSPAGDDSRPGSKKRKISALQQQDVVPNGMEDQRSTIKNQGLTDTAIGIILSNQRSAKRRSRYYSTQQKFLEWHVSKNNGSPVQASHIVNYLAEIFSTRKLSVNTIKAYKSAIMSLVSEPDTIENSPCLKEFIDALNDTEIKSFVRPSIDISPVINKLRDWGRTEELEIPQLTSKACWLLALCGFLRASDIHRIDEARTRINNGVLKLVIVAPKEKRNGKPIERPCEINEHSDPILCPVLAYAVYKKKVAYGLCPTPHANNSTIMVNMLFRHNKDHSRPLSVDSITRHIHNLSGLIVRPPNTPIPKARAIGATLAATAGISADNIVSHAFWSNYDMFDTYYRLNRSTQTDMTAAVLPLD</sequence>
<feature type="region of interest" description="Disordered" evidence="2">
    <location>
        <begin position="1"/>
        <end position="29"/>
    </location>
</feature>
<dbReference type="STRING" id="133412.A0A1R1X9Z5"/>
<feature type="compositionally biased region" description="Polar residues" evidence="2">
    <location>
        <begin position="94"/>
        <end position="104"/>
    </location>
</feature>
<comment type="caution">
    <text evidence="3">The sequence shown here is derived from an EMBL/GenBank/DDBJ whole genome shotgun (WGS) entry which is preliminary data.</text>
</comment>
<dbReference type="InterPro" id="IPR011010">
    <property type="entry name" value="DNA_brk_join_enz"/>
</dbReference>
<dbReference type="GO" id="GO:0006310">
    <property type="term" value="P:DNA recombination"/>
    <property type="evidence" value="ECO:0007669"/>
    <property type="project" value="UniProtKB-KW"/>
</dbReference>
<keyword evidence="1" id="KW-0233">DNA recombination</keyword>
<evidence type="ECO:0000256" key="1">
    <source>
        <dbReference type="ARBA" id="ARBA00023172"/>
    </source>
</evidence>
<dbReference type="AlphaFoldDB" id="A0A1R1X9Z5"/>
<dbReference type="SUPFAM" id="SSF56349">
    <property type="entry name" value="DNA breaking-rejoining enzymes"/>
    <property type="match status" value="1"/>
</dbReference>
<name>A0A1R1X9Z5_9FUNG</name>
<dbReference type="PANTHER" id="PTHR35617">
    <property type="entry name" value="PHAGE_INTEGRASE DOMAIN-CONTAINING PROTEIN"/>
    <property type="match status" value="1"/>
</dbReference>
<protein>
    <recommendedName>
        <fullName evidence="5">Core-binding (CB) domain-containing protein</fullName>
    </recommendedName>
</protein>
<evidence type="ECO:0008006" key="5">
    <source>
        <dbReference type="Google" id="ProtNLM"/>
    </source>
</evidence>
<gene>
    <name evidence="3" type="ORF">AYI70_g9728</name>
</gene>
<proteinExistence type="predicted"/>
<accession>A0A1R1X9Z5</accession>
<keyword evidence="4" id="KW-1185">Reference proteome</keyword>
<feature type="compositionally biased region" description="Basic and acidic residues" evidence="2">
    <location>
        <begin position="106"/>
        <end position="119"/>
    </location>
</feature>
<evidence type="ECO:0000256" key="2">
    <source>
        <dbReference type="SAM" id="MobiDB-lite"/>
    </source>
</evidence>
<feature type="non-terminal residue" evidence="3">
    <location>
        <position position="1"/>
    </location>
</feature>
<evidence type="ECO:0000313" key="4">
    <source>
        <dbReference type="Proteomes" id="UP000187283"/>
    </source>
</evidence>
<evidence type="ECO:0000313" key="3">
    <source>
        <dbReference type="EMBL" id="OMJ11428.1"/>
    </source>
</evidence>
<dbReference type="GO" id="GO:0003677">
    <property type="term" value="F:DNA binding"/>
    <property type="evidence" value="ECO:0007669"/>
    <property type="project" value="InterPro"/>
</dbReference>
<organism evidence="3 4">
    <name type="scientific">Smittium culicis</name>
    <dbReference type="NCBI Taxonomy" id="133412"/>
    <lineage>
        <taxon>Eukaryota</taxon>
        <taxon>Fungi</taxon>
        <taxon>Fungi incertae sedis</taxon>
        <taxon>Zoopagomycota</taxon>
        <taxon>Kickxellomycotina</taxon>
        <taxon>Harpellomycetes</taxon>
        <taxon>Harpellales</taxon>
        <taxon>Legeriomycetaceae</taxon>
        <taxon>Smittium</taxon>
    </lineage>
</organism>
<dbReference type="InterPro" id="IPR013762">
    <property type="entry name" value="Integrase-like_cat_sf"/>
</dbReference>
<reference evidence="3 4" key="1">
    <citation type="submission" date="2017-01" db="EMBL/GenBank/DDBJ databases">
        <authorList>
            <person name="Mah S.A."/>
            <person name="Swanson W.J."/>
            <person name="Moy G.W."/>
            <person name="Vacquier V.D."/>
        </authorList>
    </citation>
    <scope>NUCLEOTIDE SEQUENCE [LARGE SCALE GENOMIC DNA]</scope>
    <source>
        <strain evidence="3 4">GSMNP</strain>
    </source>
</reference>
<feature type="region of interest" description="Disordered" evidence="2">
    <location>
        <begin position="75"/>
        <end position="119"/>
    </location>
</feature>
<feature type="region of interest" description="Disordered" evidence="2">
    <location>
        <begin position="373"/>
        <end position="443"/>
    </location>
</feature>
<dbReference type="Proteomes" id="UP000187283">
    <property type="component" value="Unassembled WGS sequence"/>
</dbReference>
<dbReference type="GO" id="GO:0015074">
    <property type="term" value="P:DNA integration"/>
    <property type="evidence" value="ECO:0007669"/>
    <property type="project" value="InterPro"/>
</dbReference>
<dbReference type="EMBL" id="LSSN01004490">
    <property type="protein sequence ID" value="OMJ11428.1"/>
    <property type="molecule type" value="Genomic_DNA"/>
</dbReference>
<dbReference type="OrthoDB" id="2400069at2759"/>